<evidence type="ECO:0000313" key="7">
    <source>
        <dbReference type="Proteomes" id="UP001165065"/>
    </source>
</evidence>
<dbReference type="Pfam" id="PF25372">
    <property type="entry name" value="DUF7885"/>
    <property type="match status" value="2"/>
</dbReference>
<feature type="coiled-coil region" evidence="2">
    <location>
        <begin position="959"/>
        <end position="989"/>
    </location>
</feature>
<dbReference type="PROSITE" id="PS01159">
    <property type="entry name" value="WW_DOMAIN_1"/>
    <property type="match status" value="2"/>
</dbReference>
<dbReference type="GO" id="GO:0019005">
    <property type="term" value="C:SCF ubiquitin ligase complex"/>
    <property type="evidence" value="ECO:0007669"/>
    <property type="project" value="TreeGrafter"/>
</dbReference>
<keyword evidence="2" id="KW-0175">Coiled coil</keyword>
<feature type="region of interest" description="Disordered" evidence="3">
    <location>
        <begin position="1212"/>
        <end position="1233"/>
    </location>
</feature>
<dbReference type="InterPro" id="IPR000048">
    <property type="entry name" value="IQ_motif_EF-hand-BS"/>
</dbReference>
<dbReference type="InterPro" id="IPR006553">
    <property type="entry name" value="Leu-rich_rpt_Cys-con_subtyp"/>
</dbReference>
<feature type="compositionally biased region" description="Acidic residues" evidence="3">
    <location>
        <begin position="1212"/>
        <end position="1222"/>
    </location>
</feature>
<dbReference type="InterPro" id="IPR057207">
    <property type="entry name" value="FBXL15_LRR"/>
</dbReference>
<dbReference type="Gene3D" id="3.80.10.10">
    <property type="entry name" value="Ribonuclease Inhibitor"/>
    <property type="match status" value="3"/>
</dbReference>
<dbReference type="Pfam" id="PF00612">
    <property type="entry name" value="IQ"/>
    <property type="match status" value="2"/>
</dbReference>
<dbReference type="GO" id="GO:0031146">
    <property type="term" value="P:SCF-dependent proteasomal ubiquitin-dependent protein catabolic process"/>
    <property type="evidence" value="ECO:0007669"/>
    <property type="project" value="TreeGrafter"/>
</dbReference>
<evidence type="ECO:0000256" key="1">
    <source>
        <dbReference type="PROSITE-ProRule" id="PRU00024"/>
    </source>
</evidence>
<dbReference type="PANTHER" id="PTHR13318:SF105">
    <property type="entry name" value="F-BOX_LRR-REPEAT PROTEIN 3"/>
    <property type="match status" value="1"/>
</dbReference>
<dbReference type="PANTHER" id="PTHR13318">
    <property type="entry name" value="PARTNER OF PAIRED, ISOFORM B-RELATED"/>
    <property type="match status" value="1"/>
</dbReference>
<dbReference type="Gene3D" id="1.20.5.190">
    <property type="match status" value="1"/>
</dbReference>
<gene>
    <name evidence="6" type="ORF">TrCOL_g2216</name>
</gene>
<evidence type="ECO:0000256" key="3">
    <source>
        <dbReference type="SAM" id="MobiDB-lite"/>
    </source>
</evidence>
<name>A0A9W7L505_9STRA</name>
<proteinExistence type="predicted"/>
<dbReference type="PROSITE" id="PS50096">
    <property type="entry name" value="IQ"/>
    <property type="match status" value="4"/>
</dbReference>
<keyword evidence="1" id="KW-0863">Zinc-finger</keyword>
<dbReference type="EMBL" id="BRYA01000001">
    <property type="protein sequence ID" value="GMI30580.1"/>
    <property type="molecule type" value="Genomic_DNA"/>
</dbReference>
<dbReference type="SMART" id="SM00456">
    <property type="entry name" value="WW"/>
    <property type="match status" value="3"/>
</dbReference>
<feature type="domain" description="WW" evidence="4">
    <location>
        <begin position="1255"/>
        <end position="1289"/>
    </location>
</feature>
<dbReference type="InterPro" id="IPR032675">
    <property type="entry name" value="LRR_dom_sf"/>
</dbReference>
<dbReference type="SMART" id="SM00015">
    <property type="entry name" value="IQ"/>
    <property type="match status" value="8"/>
</dbReference>
<reference evidence="7" key="1">
    <citation type="journal article" date="2023" name="Commun. Biol.">
        <title>Genome analysis of Parmales, the sister group of diatoms, reveals the evolutionary specialization of diatoms from phago-mixotrophs to photoautotrophs.</title>
        <authorList>
            <person name="Ban H."/>
            <person name="Sato S."/>
            <person name="Yoshikawa S."/>
            <person name="Yamada K."/>
            <person name="Nakamura Y."/>
            <person name="Ichinomiya M."/>
            <person name="Sato N."/>
            <person name="Blanc-Mathieu R."/>
            <person name="Endo H."/>
            <person name="Kuwata A."/>
            <person name="Ogata H."/>
        </authorList>
    </citation>
    <scope>NUCLEOTIDE SEQUENCE [LARGE SCALE GENOMIC DNA]</scope>
</reference>
<organism evidence="6 7">
    <name type="scientific">Triparma columacea</name>
    <dbReference type="NCBI Taxonomy" id="722753"/>
    <lineage>
        <taxon>Eukaryota</taxon>
        <taxon>Sar</taxon>
        <taxon>Stramenopiles</taxon>
        <taxon>Ochrophyta</taxon>
        <taxon>Bolidophyceae</taxon>
        <taxon>Parmales</taxon>
        <taxon>Triparmaceae</taxon>
        <taxon>Triparma</taxon>
    </lineage>
</organism>
<dbReference type="SUPFAM" id="SSF51045">
    <property type="entry name" value="WW domain"/>
    <property type="match status" value="1"/>
</dbReference>
<dbReference type="OrthoDB" id="550575at2759"/>
<evidence type="ECO:0000313" key="6">
    <source>
        <dbReference type="EMBL" id="GMI30580.1"/>
    </source>
</evidence>
<dbReference type="GO" id="GO:0008270">
    <property type="term" value="F:zinc ion binding"/>
    <property type="evidence" value="ECO:0007669"/>
    <property type="project" value="UniProtKB-KW"/>
</dbReference>
<dbReference type="InterPro" id="IPR001202">
    <property type="entry name" value="WW_dom"/>
</dbReference>
<comment type="caution">
    <text evidence="6">The sequence shown here is derived from an EMBL/GenBank/DDBJ whole genome shotgun (WGS) entry which is preliminary data.</text>
</comment>
<feature type="domain" description="WW" evidence="4">
    <location>
        <begin position="1176"/>
        <end position="1204"/>
    </location>
</feature>
<keyword evidence="1" id="KW-0479">Metal-binding</keyword>
<protein>
    <recommendedName>
        <fullName evidence="8">WW domain-containing protein</fullName>
    </recommendedName>
</protein>
<dbReference type="Proteomes" id="UP001165065">
    <property type="component" value="Unassembled WGS sequence"/>
</dbReference>
<dbReference type="InterPro" id="IPR001611">
    <property type="entry name" value="Leu-rich_rpt"/>
</dbReference>
<dbReference type="PROSITE" id="PS50020">
    <property type="entry name" value="WW_DOMAIN_2"/>
    <property type="match status" value="2"/>
</dbReference>
<evidence type="ECO:0000259" key="5">
    <source>
        <dbReference type="PROSITE" id="PS50119"/>
    </source>
</evidence>
<dbReference type="InterPro" id="IPR036020">
    <property type="entry name" value="WW_dom_sf"/>
</dbReference>
<sequence>MESNSQKAPEGKRGSNAWDSTGEVASILNEVKKYEHTVGLSYDDLPKELCEGSHLKLGKWSLVITDNSLRNIAALTYDRVRKDLDDKEKGVTKKLTLEEELAQLDQLAFEPEEEVEVKEVEVKKMTRLEMTLAESIGGETGPSAEEQNLEEESYLAQKAAAEKVKWENQMKKTGLLSLDITGSEQVTDTGVKAIADVCITLKTVSLEGAYKVTDVGLRALAMGCVHIRELNLSGCMGIAGPGFSVIGQCCRMLTTLKLSGCRQIPSWVLLNIFDGCRQLEEFDLSHCSKLGDHEVKCMAEKCNVLRKLNLKECKQVSDVGVLAVSQGCPMLEELDLSRSELQFKITDVCLLALGERCSVLRKLNLNGCEMVTDAGLSWLAKGCPGLEWIDLTNCSKVTNGGMRCLGEGCPDLNHCVLAHLKKVTDVGLRFLVAGCNKLKVLNCGGMFLLSDGMKRDFGFEGLQALGRSPCATSLVSLNLTGCFQVSTTALKSLSMLVNIETLCLSGCVNLTAKGMSFLAESMSKVKSLSLAFCGDCVSDPMMSRCLKKWTRLNSIILTECDNIGVGTMRGLSHCKNLRRVDLTGCKGLEDTDLIPFCEARYWPGISALYLTGCSKIGNTALNWIADGLKNSVDETTIVTLSLKGTRCTRGSLNALKDRYKYSTMKWNDSFFGMWPLSRATDRMVIDDYGLLYRSATKLQSVYRARKDRQYAWVKKQEFCKEKAARLCQARWRGRTGRVRAQRVKRHNDMRAAMATRIQHMFQAWKARRWLREKRNASWLEGANMAVTEIQRMWRGVMGRRHFETTRKQRYYILELQSKASVQIQKICRYHLAQLEFERRKDAKLALERLRWNKCWLIQAVWRIYVAKRDVERQRVRNREDWEMRMGSATKIQVRYRSYRCRTVLSNKVRDRKESIVAATYVQSCWRARLAWLEVETKRQIWLAEQESKAALIMQRAWRRKAAQKLIEMMKEEKKRMVRERQKMAGMLQRWWRGVIARREAAELKKQYLAQLRRMADLENWGSTIIAAAWRGKGGRDLARERMWQRKSRWKEMWSDEENRKFYYNQISGEIRYRKPQDLLDLMKRPICNNCEFYEARLECANCKEFYCHQCWDSVHFGGKRAKHSFRNLYDYYEKRVDYGDGEFPSTWPSEIEQDEFSGWRLRVYPARKPYKNVGDWEIYLDEEGEKFFYHNRMKHISTYDKPEELKAVFTDDWDGEGGEEEGGGGGGGGGEEKKEEVKVLAGRAKIPDEDEEPAEELWEGWGKYWDQDTSSFYYFNVDSGVSQYERPEDFSTMNDPFMGARGEIVVEDVM</sequence>
<evidence type="ECO:0008006" key="8">
    <source>
        <dbReference type="Google" id="ProtNLM"/>
    </source>
</evidence>
<dbReference type="Pfam" id="PF13516">
    <property type="entry name" value="LRR_6"/>
    <property type="match status" value="2"/>
</dbReference>
<keyword evidence="7" id="KW-1185">Reference proteome</keyword>
<feature type="domain" description="B box-type" evidence="5">
    <location>
        <begin position="1082"/>
        <end position="1128"/>
    </location>
</feature>
<evidence type="ECO:0000256" key="2">
    <source>
        <dbReference type="SAM" id="Coils"/>
    </source>
</evidence>
<keyword evidence="1" id="KW-0862">Zinc</keyword>
<dbReference type="Gene3D" id="2.20.70.10">
    <property type="match status" value="2"/>
</dbReference>
<dbReference type="PROSITE" id="PS50119">
    <property type="entry name" value="ZF_BBOX"/>
    <property type="match status" value="1"/>
</dbReference>
<evidence type="ECO:0000259" key="4">
    <source>
        <dbReference type="PROSITE" id="PS50020"/>
    </source>
</evidence>
<dbReference type="SUPFAM" id="SSF52047">
    <property type="entry name" value="RNI-like"/>
    <property type="match status" value="2"/>
</dbReference>
<accession>A0A9W7L505</accession>
<dbReference type="SMART" id="SM00367">
    <property type="entry name" value="LRR_CC"/>
    <property type="match status" value="15"/>
</dbReference>
<dbReference type="CDD" id="cd00201">
    <property type="entry name" value="WW"/>
    <property type="match status" value="1"/>
</dbReference>
<dbReference type="InterPro" id="IPR000315">
    <property type="entry name" value="Znf_B-box"/>
</dbReference>